<feature type="domain" description="Resolvase/invertase-type recombinase catalytic" evidence="3">
    <location>
        <begin position="9"/>
        <end position="145"/>
    </location>
</feature>
<keyword evidence="2" id="KW-0233">DNA recombination</keyword>
<keyword evidence="1" id="KW-0238">DNA-binding</keyword>
<proteinExistence type="predicted"/>
<keyword evidence="5" id="KW-1185">Reference proteome</keyword>
<evidence type="ECO:0000256" key="2">
    <source>
        <dbReference type="ARBA" id="ARBA00023172"/>
    </source>
</evidence>
<name>A0ABS5EQE1_9PROT</name>
<reference evidence="5" key="1">
    <citation type="journal article" date="2021" name="Syst. Appl. Microbiol.">
        <title>Roseomonas hellenica sp. nov., isolated from roots of wild-growing Alkanna tinctoria.</title>
        <authorList>
            <person name="Rat A."/>
            <person name="Naranjo H.D."/>
            <person name="Lebbe L."/>
            <person name="Cnockaert M."/>
            <person name="Krigas N."/>
            <person name="Grigoriadou K."/>
            <person name="Maloupa E."/>
            <person name="Willems A."/>
        </authorList>
    </citation>
    <scope>NUCLEOTIDE SEQUENCE [LARGE SCALE GENOMIC DNA]</scope>
    <source>
        <strain evidence="5">LMG 31159</strain>
    </source>
</reference>
<dbReference type="Proteomes" id="UP000698752">
    <property type="component" value="Unassembled WGS sequence"/>
</dbReference>
<dbReference type="PANTHER" id="PTHR30461:SF2">
    <property type="entry name" value="SERINE RECOMBINASE PINE-RELATED"/>
    <property type="match status" value="1"/>
</dbReference>
<accession>A0ABS5EQE1</accession>
<dbReference type="InterPro" id="IPR050639">
    <property type="entry name" value="SSR_resolvase"/>
</dbReference>
<evidence type="ECO:0000259" key="3">
    <source>
        <dbReference type="PROSITE" id="PS51736"/>
    </source>
</evidence>
<dbReference type="CDD" id="cd00338">
    <property type="entry name" value="Ser_Recombinase"/>
    <property type="match status" value="1"/>
</dbReference>
<gene>
    <name evidence="4" type="ORF">GXW78_26515</name>
</gene>
<dbReference type="SUPFAM" id="SSF53041">
    <property type="entry name" value="Resolvase-like"/>
    <property type="match status" value="1"/>
</dbReference>
<organism evidence="4 5">
    <name type="scientific">Neoroseomonas terrae</name>
    <dbReference type="NCBI Taxonomy" id="424799"/>
    <lineage>
        <taxon>Bacteria</taxon>
        <taxon>Pseudomonadati</taxon>
        <taxon>Pseudomonadota</taxon>
        <taxon>Alphaproteobacteria</taxon>
        <taxon>Acetobacterales</taxon>
        <taxon>Acetobacteraceae</taxon>
        <taxon>Neoroseomonas</taxon>
    </lineage>
</organism>
<comment type="caution">
    <text evidence="4">The sequence shown here is derived from an EMBL/GenBank/DDBJ whole genome shotgun (WGS) entry which is preliminary data.</text>
</comment>
<sequence length="232" mass="24608">MGRGKQQAFAVAYYRVSTAEQGQSGLGLEAQQATVRAFAEARGWRLIAEHQDVASGKTDNRPGFLAALAECRRMGAFLVASKLDRISRRAHALSGLLEEGIRPRTADMPDADDMMLRVYAAMAQRERELISDRTKAALAAAKARGTKLGGDRGNRPAAPPDAKAAAAARMETADRAAFRVMPAIRELREGGATSLHALANGLNTMGLPTPRGGTWTATAVRRALARAEGAAG</sequence>
<dbReference type="SMART" id="SM00857">
    <property type="entry name" value="Resolvase"/>
    <property type="match status" value="1"/>
</dbReference>
<dbReference type="InterPro" id="IPR006119">
    <property type="entry name" value="Resolv_N"/>
</dbReference>
<evidence type="ECO:0000256" key="1">
    <source>
        <dbReference type="ARBA" id="ARBA00023125"/>
    </source>
</evidence>
<dbReference type="PANTHER" id="PTHR30461">
    <property type="entry name" value="DNA-INVERTASE FROM LAMBDOID PROPHAGE"/>
    <property type="match status" value="1"/>
</dbReference>
<evidence type="ECO:0000313" key="4">
    <source>
        <dbReference type="EMBL" id="MBR0653234.1"/>
    </source>
</evidence>
<dbReference type="PROSITE" id="PS51736">
    <property type="entry name" value="RECOMBINASES_3"/>
    <property type="match status" value="1"/>
</dbReference>
<protein>
    <submittedName>
        <fullName evidence="4">Recombinase family protein</fullName>
    </submittedName>
</protein>
<dbReference type="InterPro" id="IPR036162">
    <property type="entry name" value="Resolvase-like_N_sf"/>
</dbReference>
<dbReference type="Gene3D" id="3.40.50.1390">
    <property type="entry name" value="Resolvase, N-terminal catalytic domain"/>
    <property type="match status" value="1"/>
</dbReference>
<dbReference type="Pfam" id="PF00239">
    <property type="entry name" value="Resolvase"/>
    <property type="match status" value="1"/>
</dbReference>
<dbReference type="EMBL" id="JAAEDI010000043">
    <property type="protein sequence ID" value="MBR0653234.1"/>
    <property type="molecule type" value="Genomic_DNA"/>
</dbReference>
<evidence type="ECO:0000313" key="5">
    <source>
        <dbReference type="Proteomes" id="UP000698752"/>
    </source>
</evidence>
<dbReference type="RefSeq" id="WP_211871944.1">
    <property type="nucleotide sequence ID" value="NZ_JAAEDI010000043.1"/>
</dbReference>